<dbReference type="PANTHER" id="PTHR32108:SF9">
    <property type="entry name" value="REVERSE TRANSCRIPTASE RNASE H-LIKE DOMAIN-CONTAINING PROTEIN"/>
    <property type="match status" value="1"/>
</dbReference>
<feature type="non-terminal residue" evidence="1">
    <location>
        <position position="1"/>
    </location>
</feature>
<dbReference type="AlphaFoldDB" id="A0A371H4L4"/>
<dbReference type="PANTHER" id="PTHR32108">
    <property type="entry name" value="DNA-DIRECTED RNA POLYMERASE SUBUNIT ALPHA"/>
    <property type="match status" value="1"/>
</dbReference>
<reference evidence="1" key="1">
    <citation type="submission" date="2018-05" db="EMBL/GenBank/DDBJ databases">
        <title>Draft genome of Mucuna pruriens seed.</title>
        <authorList>
            <person name="Nnadi N.E."/>
            <person name="Vos R."/>
            <person name="Hasami M.H."/>
            <person name="Devisetty U.K."/>
            <person name="Aguiy J.C."/>
        </authorList>
    </citation>
    <scope>NUCLEOTIDE SEQUENCE [LARGE SCALE GENOMIC DNA]</scope>
    <source>
        <strain evidence="1">JCA_2017</strain>
    </source>
</reference>
<proteinExistence type="predicted"/>
<dbReference type="Proteomes" id="UP000257109">
    <property type="component" value="Unassembled WGS sequence"/>
</dbReference>
<name>A0A371H4L4_MUCPR</name>
<protein>
    <submittedName>
        <fullName evidence="1">Uncharacterized protein</fullName>
    </submittedName>
</protein>
<accession>A0A371H4L4</accession>
<dbReference type="OrthoDB" id="996821at2759"/>
<comment type="caution">
    <text evidence="1">The sequence shown here is derived from an EMBL/GenBank/DDBJ whole genome shotgun (WGS) entry which is preliminary data.</text>
</comment>
<dbReference type="EMBL" id="QJKJ01003581">
    <property type="protein sequence ID" value="RDX97729.1"/>
    <property type="molecule type" value="Genomic_DNA"/>
</dbReference>
<evidence type="ECO:0000313" key="1">
    <source>
        <dbReference type="EMBL" id="RDX97729.1"/>
    </source>
</evidence>
<keyword evidence="2" id="KW-1185">Reference proteome</keyword>
<gene>
    <name evidence="1" type="ORF">CR513_19482</name>
</gene>
<evidence type="ECO:0000313" key="2">
    <source>
        <dbReference type="Proteomes" id="UP000257109"/>
    </source>
</evidence>
<organism evidence="1 2">
    <name type="scientific">Mucuna pruriens</name>
    <name type="common">Velvet bean</name>
    <name type="synonym">Dolichos pruriens</name>
    <dbReference type="NCBI Taxonomy" id="157652"/>
    <lineage>
        <taxon>Eukaryota</taxon>
        <taxon>Viridiplantae</taxon>
        <taxon>Streptophyta</taxon>
        <taxon>Embryophyta</taxon>
        <taxon>Tracheophyta</taxon>
        <taxon>Spermatophyta</taxon>
        <taxon>Magnoliopsida</taxon>
        <taxon>eudicotyledons</taxon>
        <taxon>Gunneridae</taxon>
        <taxon>Pentapetalae</taxon>
        <taxon>rosids</taxon>
        <taxon>fabids</taxon>
        <taxon>Fabales</taxon>
        <taxon>Fabaceae</taxon>
        <taxon>Papilionoideae</taxon>
        <taxon>50 kb inversion clade</taxon>
        <taxon>NPAAA clade</taxon>
        <taxon>indigoferoid/millettioid clade</taxon>
        <taxon>Phaseoleae</taxon>
        <taxon>Mucuna</taxon>
    </lineage>
</organism>
<sequence length="154" mass="17056">MHHGLGQLGRGRIPFELVERSQVHLSSLHKTPKRVSLLSLLINSKGHRNLLLKVLNDAHVVQDITPEKFEGIINNITASYHLSFSKDKIPAGSRGHNQPLHIVVKCGNYMIARVLIDNVSSLNVMSKATLDKLYSINSTLKISSLVVKTFDGSK</sequence>